<dbReference type="AlphaFoldDB" id="A0A9W6LPY3"/>
<dbReference type="PROSITE" id="PS51257">
    <property type="entry name" value="PROKAR_LIPOPROTEIN"/>
    <property type="match status" value="1"/>
</dbReference>
<organism evidence="2 3">
    <name type="scientific">Propionigenium maris DSM 9537</name>
    <dbReference type="NCBI Taxonomy" id="1123000"/>
    <lineage>
        <taxon>Bacteria</taxon>
        <taxon>Fusobacteriati</taxon>
        <taxon>Fusobacteriota</taxon>
        <taxon>Fusobacteriia</taxon>
        <taxon>Fusobacteriales</taxon>
        <taxon>Fusobacteriaceae</taxon>
        <taxon>Propionigenium</taxon>
    </lineage>
</organism>
<accession>A0A9W6LPY3</accession>
<gene>
    <name evidence="2" type="ORF">PM10SUCC1_36710</name>
</gene>
<protein>
    <recommendedName>
        <fullName evidence="4">Lipoprotein</fullName>
    </recommendedName>
</protein>
<feature type="chain" id="PRO_5040864294" description="Lipoprotein" evidence="1">
    <location>
        <begin position="24"/>
        <end position="352"/>
    </location>
</feature>
<keyword evidence="1" id="KW-0732">Signal</keyword>
<evidence type="ECO:0000313" key="2">
    <source>
        <dbReference type="EMBL" id="GLI58157.1"/>
    </source>
</evidence>
<dbReference type="Proteomes" id="UP001144471">
    <property type="component" value="Unassembled WGS sequence"/>
</dbReference>
<name>A0A9W6LPY3_9FUSO</name>
<evidence type="ECO:0008006" key="4">
    <source>
        <dbReference type="Google" id="ProtNLM"/>
    </source>
</evidence>
<evidence type="ECO:0000313" key="3">
    <source>
        <dbReference type="Proteomes" id="UP001144471"/>
    </source>
</evidence>
<feature type="signal peptide" evidence="1">
    <location>
        <begin position="1"/>
        <end position="23"/>
    </location>
</feature>
<dbReference type="RefSeq" id="WP_281837833.1">
    <property type="nucleotide sequence ID" value="NZ_BSDY01000036.1"/>
</dbReference>
<evidence type="ECO:0000256" key="1">
    <source>
        <dbReference type="SAM" id="SignalP"/>
    </source>
</evidence>
<comment type="caution">
    <text evidence="2">The sequence shown here is derived from an EMBL/GenBank/DDBJ whole genome shotgun (WGS) entry which is preliminary data.</text>
</comment>
<sequence>MRKGRLILGSAVLISLLTACGGADTTGRDEVVQGNTSTYKGVSWKGEAKGVKLEDTDQKIETTLTLDDEGIIKEVRMDFLSFKNGEWVARNNPEAEVSIDFTIDPQAAVPGAEYEKGVSMFDIKTNDMMSLYALGVDEDGTVALAIVDAVIRYKLEAKFEPGFDFDTQVGELTINNGMVPTVRTSGSGLLKPEDWSELEGKNLFDLHMFNHVISDYGVLEGVDESSTVGEMLTALGVEFVDGVPSQMEATHGFHSNGGWKGNYDSIAEYLQGKNANEITSLIDWSLPRYAKGINEDNAFGLESRAGATRTVQDSFDSIAGSTVRMSRENTSYQAALVDAGIISEEEVVKGRF</sequence>
<dbReference type="EMBL" id="BSDY01000036">
    <property type="protein sequence ID" value="GLI58157.1"/>
    <property type="molecule type" value="Genomic_DNA"/>
</dbReference>
<reference evidence="2" key="1">
    <citation type="submission" date="2022-12" db="EMBL/GenBank/DDBJ databases">
        <title>Reference genome sequencing for broad-spectrum identification of bacterial and archaeal isolates by mass spectrometry.</title>
        <authorList>
            <person name="Sekiguchi Y."/>
            <person name="Tourlousse D.M."/>
        </authorList>
    </citation>
    <scope>NUCLEOTIDE SEQUENCE</scope>
    <source>
        <strain evidence="2">10succ1</strain>
    </source>
</reference>
<keyword evidence="3" id="KW-1185">Reference proteome</keyword>
<proteinExistence type="predicted"/>